<evidence type="ECO:0000313" key="2">
    <source>
        <dbReference type="EMBL" id="PJE95082.1"/>
    </source>
</evidence>
<comment type="caution">
    <text evidence="2">The sequence shown here is derived from an EMBL/GenBank/DDBJ whole genome shotgun (WGS) entry which is preliminary data.</text>
</comment>
<dbReference type="InterPro" id="IPR016040">
    <property type="entry name" value="NAD(P)-bd_dom"/>
</dbReference>
<dbReference type="Proteomes" id="UP000230407">
    <property type="component" value="Unassembled WGS sequence"/>
</dbReference>
<evidence type="ECO:0000259" key="1">
    <source>
        <dbReference type="Pfam" id="PF13460"/>
    </source>
</evidence>
<keyword evidence="3" id="KW-1185">Reference proteome</keyword>
<dbReference type="InterPro" id="IPR036291">
    <property type="entry name" value="NAD(P)-bd_dom_sf"/>
</dbReference>
<reference evidence="2 3" key="1">
    <citation type="submission" date="2017-11" db="EMBL/GenBank/DDBJ databases">
        <title>Streptomyces carmine sp. nov., a novel actinomycete isolated from Sophora alopecuroides in Xinjiang, China.</title>
        <authorList>
            <person name="Wang Y."/>
            <person name="Luo X."/>
            <person name="Wan C."/>
            <person name="Zhang L."/>
        </authorList>
    </citation>
    <scope>NUCLEOTIDE SEQUENCE [LARGE SCALE GENOMIC DNA]</scope>
    <source>
        <strain evidence="2 3">TRM SA0054</strain>
    </source>
</reference>
<gene>
    <name evidence="2" type="ORF">CUT44_25880</name>
</gene>
<protein>
    <submittedName>
        <fullName evidence="2">Ergot alkaloid biosynthesis protein</fullName>
    </submittedName>
</protein>
<dbReference type="Gene3D" id="3.90.25.10">
    <property type="entry name" value="UDP-galactose 4-epimerase, domain 1"/>
    <property type="match status" value="1"/>
</dbReference>
<dbReference type="AlphaFoldDB" id="A0A2M8LT06"/>
<organism evidence="2 3">
    <name type="scientific">Streptomyces carminius</name>
    <dbReference type="NCBI Taxonomy" id="2665496"/>
    <lineage>
        <taxon>Bacteria</taxon>
        <taxon>Bacillati</taxon>
        <taxon>Actinomycetota</taxon>
        <taxon>Actinomycetes</taxon>
        <taxon>Kitasatosporales</taxon>
        <taxon>Streptomycetaceae</taxon>
        <taxon>Streptomyces</taxon>
    </lineage>
</organism>
<dbReference type="EMBL" id="PGGW01000067">
    <property type="protein sequence ID" value="PJE95082.1"/>
    <property type="molecule type" value="Genomic_DNA"/>
</dbReference>
<dbReference type="SUPFAM" id="SSF51735">
    <property type="entry name" value="NAD(P)-binding Rossmann-fold domains"/>
    <property type="match status" value="1"/>
</dbReference>
<dbReference type="PANTHER" id="PTHR43162:SF1">
    <property type="entry name" value="PRESTALK A DIFFERENTIATION PROTEIN A"/>
    <property type="match status" value="1"/>
</dbReference>
<dbReference type="InterPro" id="IPR051604">
    <property type="entry name" value="Ergot_Alk_Oxidoreductase"/>
</dbReference>
<sequence>MSVARRGDGGGRILVTGASGNTGAPLTALLADRGAPVRTATRRTVPPGGGEHVRFDWADPATHAPALAGADRVYLVAPVATADPAALVEPFLAAAVRAGVRHVVLLSSSAIAAGDPGLGEVEALVRSAVPRWAVLKPSWFMQNLTGAHPLAEGVRATGELVTATGDGRLALVDARDIAAVAAALLLGGGDGGDCGDGGDGAGRESAEYLVTGPEPLSYADAAALLTEVTGTPVRHVGVTAGELAARLTAAGFPPDFAEVLAGLDTLVRDGRQDFTADTVERLTGRPPRSLRAFLTEHRDRLVVPVRQASAAAPPRG</sequence>
<dbReference type="Pfam" id="PF13460">
    <property type="entry name" value="NAD_binding_10"/>
    <property type="match status" value="1"/>
</dbReference>
<dbReference type="RefSeq" id="WP_100204334.1">
    <property type="nucleotide sequence ID" value="NZ_PGGW01000067.1"/>
</dbReference>
<accession>A0A2M8LT06</accession>
<proteinExistence type="predicted"/>
<dbReference type="PANTHER" id="PTHR43162">
    <property type="match status" value="1"/>
</dbReference>
<feature type="domain" description="NAD(P)-binding" evidence="1">
    <location>
        <begin position="17"/>
        <end position="114"/>
    </location>
</feature>
<evidence type="ECO:0000313" key="3">
    <source>
        <dbReference type="Proteomes" id="UP000230407"/>
    </source>
</evidence>
<name>A0A2M8LT06_9ACTN</name>
<dbReference type="Gene3D" id="3.40.50.720">
    <property type="entry name" value="NAD(P)-binding Rossmann-like Domain"/>
    <property type="match status" value="1"/>
</dbReference>